<dbReference type="EMBL" id="JAWJAY010000001">
    <property type="protein sequence ID" value="MDV2884935.1"/>
    <property type="molecule type" value="Genomic_DNA"/>
</dbReference>
<name>A0AAJ2KXG9_ALKPS</name>
<dbReference type="GO" id="GO:0016747">
    <property type="term" value="F:acyltransferase activity, transferring groups other than amino-acyl groups"/>
    <property type="evidence" value="ECO:0007669"/>
    <property type="project" value="InterPro"/>
</dbReference>
<sequence length="262" mass="29711">MVAHELLAEETINQLTQQIDKEQNLLFYSYLTQRRDSALFIGQYVEGHLTAVLGYISNFPFPAFSFYCGNVNEVYVPELMSFTREITGLDHKAICGTILGAKELGLFQAHNLLKNPPQTFLSMKHVDESNLLDSSMSKRVIEEDFQNVTRFLHEGGMKFFMSEELIRCPFYGVKEENQFIAAGGFHFYDRSFVELGNIYTHPDYRGRGLGKMLTSELTHLGIELTSDIYLGVLGDNLPAIRLYKDLGYETAAQVSIVDFSLA</sequence>
<dbReference type="Gene3D" id="3.40.630.30">
    <property type="match status" value="1"/>
</dbReference>
<proteinExistence type="predicted"/>
<dbReference type="SUPFAM" id="SSF55729">
    <property type="entry name" value="Acyl-CoA N-acyltransferases (Nat)"/>
    <property type="match status" value="1"/>
</dbReference>
<organism evidence="2 3">
    <name type="scientific">Alkalihalophilus pseudofirmus</name>
    <name type="common">Bacillus pseudofirmus</name>
    <dbReference type="NCBI Taxonomy" id="79885"/>
    <lineage>
        <taxon>Bacteria</taxon>
        <taxon>Bacillati</taxon>
        <taxon>Bacillota</taxon>
        <taxon>Bacilli</taxon>
        <taxon>Bacillales</taxon>
        <taxon>Bacillaceae</taxon>
        <taxon>Alkalihalophilus</taxon>
    </lineage>
</organism>
<accession>A0AAJ2KXG9</accession>
<protein>
    <submittedName>
        <fullName evidence="2">GNAT family N-acetyltransferase</fullName>
    </submittedName>
</protein>
<gene>
    <name evidence="2" type="ORF">RYX45_07070</name>
</gene>
<dbReference type="PROSITE" id="PS51186">
    <property type="entry name" value="GNAT"/>
    <property type="match status" value="1"/>
</dbReference>
<dbReference type="AlphaFoldDB" id="A0AAJ2KXG9"/>
<evidence type="ECO:0000313" key="2">
    <source>
        <dbReference type="EMBL" id="MDV2884935.1"/>
    </source>
</evidence>
<dbReference type="Proteomes" id="UP001285636">
    <property type="component" value="Unassembled WGS sequence"/>
</dbReference>
<evidence type="ECO:0000259" key="1">
    <source>
        <dbReference type="PROSITE" id="PS51186"/>
    </source>
</evidence>
<dbReference type="Pfam" id="PF00583">
    <property type="entry name" value="Acetyltransf_1"/>
    <property type="match status" value="1"/>
</dbReference>
<feature type="domain" description="N-acetyltransferase" evidence="1">
    <location>
        <begin position="124"/>
        <end position="262"/>
    </location>
</feature>
<reference evidence="2" key="1">
    <citation type="submission" date="2023-10" db="EMBL/GenBank/DDBJ databases">
        <title>Screening of Alkalihalophilus pseudofirmusBZ-TG-HK211 and Its Alleviation of Salt Stress on Rapeseed Growth.</title>
        <authorList>
            <person name="Zhao B."/>
            <person name="Guo T."/>
        </authorList>
    </citation>
    <scope>NUCLEOTIDE SEQUENCE</scope>
    <source>
        <strain evidence="2">BZ-TG-HK211</strain>
    </source>
</reference>
<evidence type="ECO:0000313" key="3">
    <source>
        <dbReference type="Proteomes" id="UP001285636"/>
    </source>
</evidence>
<dbReference type="RefSeq" id="WP_323466362.1">
    <property type="nucleotide sequence ID" value="NZ_CP144224.1"/>
</dbReference>
<dbReference type="InterPro" id="IPR016181">
    <property type="entry name" value="Acyl_CoA_acyltransferase"/>
</dbReference>
<dbReference type="CDD" id="cd04301">
    <property type="entry name" value="NAT_SF"/>
    <property type="match status" value="1"/>
</dbReference>
<dbReference type="InterPro" id="IPR000182">
    <property type="entry name" value="GNAT_dom"/>
</dbReference>
<comment type="caution">
    <text evidence="2">The sequence shown here is derived from an EMBL/GenBank/DDBJ whole genome shotgun (WGS) entry which is preliminary data.</text>
</comment>